<dbReference type="AlphaFoldDB" id="A0A819XQ04"/>
<feature type="region of interest" description="Disordered" evidence="1">
    <location>
        <begin position="102"/>
        <end position="121"/>
    </location>
</feature>
<dbReference type="EMBL" id="CAJOAZ010006753">
    <property type="protein sequence ID" value="CAF4144089.1"/>
    <property type="molecule type" value="Genomic_DNA"/>
</dbReference>
<evidence type="ECO:0000313" key="2">
    <source>
        <dbReference type="EMBL" id="CAF4144089.1"/>
    </source>
</evidence>
<dbReference type="Proteomes" id="UP000663844">
    <property type="component" value="Unassembled WGS sequence"/>
</dbReference>
<name>A0A819XQ04_9BILA</name>
<comment type="caution">
    <text evidence="2">The sequence shown here is derived from an EMBL/GenBank/DDBJ whole genome shotgun (WGS) entry which is preliminary data.</text>
</comment>
<organism evidence="2 3">
    <name type="scientific">Adineta steineri</name>
    <dbReference type="NCBI Taxonomy" id="433720"/>
    <lineage>
        <taxon>Eukaryota</taxon>
        <taxon>Metazoa</taxon>
        <taxon>Spiralia</taxon>
        <taxon>Gnathifera</taxon>
        <taxon>Rotifera</taxon>
        <taxon>Eurotatoria</taxon>
        <taxon>Bdelloidea</taxon>
        <taxon>Adinetida</taxon>
        <taxon>Adinetidae</taxon>
        <taxon>Adineta</taxon>
    </lineage>
</organism>
<reference evidence="2" key="1">
    <citation type="submission" date="2021-02" db="EMBL/GenBank/DDBJ databases">
        <authorList>
            <person name="Nowell W R."/>
        </authorList>
    </citation>
    <scope>NUCLEOTIDE SEQUENCE</scope>
</reference>
<sequence length="121" mass="13790">MRVKGVSVRYACNNWKCTTARTHIAFFYRVYNHAQEVERLIYCGLNELKGREHCEFISRLLNGNIVVTRLFLKKDYGVSKLGAHKHPLATVATTTITSTASFSYPDHHSTDDEDSVHTNSQ</sequence>
<evidence type="ECO:0000256" key="1">
    <source>
        <dbReference type="SAM" id="MobiDB-lite"/>
    </source>
</evidence>
<evidence type="ECO:0000313" key="3">
    <source>
        <dbReference type="Proteomes" id="UP000663844"/>
    </source>
</evidence>
<accession>A0A819XQ04</accession>
<proteinExistence type="predicted"/>
<gene>
    <name evidence="2" type="ORF">OXD698_LOCUS37704</name>
</gene>
<protein>
    <submittedName>
        <fullName evidence="2">Uncharacterized protein</fullName>
    </submittedName>
</protein>